<protein>
    <submittedName>
        <fullName evidence="1">Uncharacterized protein</fullName>
    </submittedName>
</protein>
<dbReference type="RefSeq" id="WP_041602221.1">
    <property type="nucleotide sequence ID" value="NC_014532.2"/>
</dbReference>
<reference evidence="1" key="2">
    <citation type="submission" date="2010-05" db="EMBL/GenBank/DDBJ databases">
        <title>Revision and reannotation of the Halomonas elongata DSM 2581(T) genome.</title>
        <authorList>
            <person name="Pfeiffer F."/>
            <person name="Bagyan I."/>
            <person name="Alfaro-Espinoza G."/>
            <person name="Zamora-Lagos M.A."/>
            <person name="Habermann B."/>
            <person name="Oesterhelt D."/>
            <person name="Kunte H.J."/>
        </authorList>
    </citation>
    <scope>NUCLEOTIDE SEQUENCE</scope>
    <source>
        <strain evidence="1">Type strain: DSM 2581</strain>
    </source>
</reference>
<dbReference type="GeneID" id="91011482"/>
<organism evidence="1 3">
    <name type="scientific">Halomonas elongata (strain ATCC 33173 / DSM 2581 / NBRC 15536 / NCIMB 2198 / 1H9)</name>
    <dbReference type="NCBI Taxonomy" id="768066"/>
    <lineage>
        <taxon>Bacteria</taxon>
        <taxon>Pseudomonadati</taxon>
        <taxon>Pseudomonadota</taxon>
        <taxon>Gammaproteobacteria</taxon>
        <taxon>Oceanospirillales</taxon>
        <taxon>Halomonadaceae</taxon>
        <taxon>Halomonas</taxon>
    </lineage>
</organism>
<dbReference type="KEGG" id="hel:HELO_4067B"/>
<evidence type="ECO:0000313" key="1">
    <source>
        <dbReference type="EMBL" id="SJK83870.1"/>
    </source>
</evidence>
<reference evidence="2 4" key="4">
    <citation type="submission" date="2023-11" db="EMBL/GenBank/DDBJ databases">
        <title>MicrobeMod: A computational toolkit for identifying prokaryotic methylation and restriction-modification with nanopore sequencing.</title>
        <authorList>
            <person name="Crits-Christoph A."/>
            <person name="Kang S.C."/>
            <person name="Lee H."/>
            <person name="Ostrov N."/>
        </authorList>
    </citation>
    <scope>NUCLEOTIDE SEQUENCE [LARGE SCALE GENOMIC DNA]</scope>
    <source>
        <strain evidence="2 4">ATCC 33173</strain>
    </source>
</reference>
<evidence type="ECO:0000313" key="3">
    <source>
        <dbReference type="Proteomes" id="UP000008707"/>
    </source>
</evidence>
<proteinExistence type="predicted"/>
<accession>A0A1R4A4H9</accession>
<reference evidence="1" key="1">
    <citation type="journal article" date="2010" name="Environ. Microbiol.">
        <title>A blueprint of ectoine metabolism from the genome of the industrial producer Halomonas elongata DSM 2581(T).</title>
        <authorList>
            <person name="Schwibbert K."/>
            <person name="Marin-Sanguino A."/>
            <person name="Bagyan I."/>
            <person name="Heidrich G."/>
            <person name="Lentzen G."/>
            <person name="Seitz H."/>
            <person name="Rampp M."/>
            <person name="Schuster S.C."/>
            <person name="Klenk H.P."/>
            <person name="Pfeiffer F."/>
            <person name="Oesterhelt D."/>
            <person name="Kunte H.J."/>
        </authorList>
    </citation>
    <scope>NUCLEOTIDE SEQUENCE</scope>
    <source>
        <strain evidence="1">Type strain: DSM 2581</strain>
    </source>
</reference>
<reference evidence="3" key="3">
    <citation type="journal article" date="2011" name="Environ. Microbiol.">
        <title>A blueprint of ectoine metabolism from the genome of the industrial producer Halomonas elongata DSM 2581(T).</title>
        <authorList>
            <person name="Schwibbert K."/>
            <person name="Marin-Sanguino A."/>
            <person name="Bagyan I."/>
            <person name="Heidrich G."/>
            <person name="Lentzen G."/>
            <person name="Seitz H."/>
            <person name="Rampp M."/>
            <person name="Schuster S.C."/>
            <person name="Klenk H.P."/>
            <person name="Pfeiffer F."/>
            <person name="Oesterhelt D."/>
            <person name="Kunte H.J."/>
        </authorList>
    </citation>
    <scope>NUCLEOTIDE SEQUENCE [LARGE SCALE GENOMIC DNA]</scope>
    <source>
        <strain evidence="3">ATCC 33173 / DSM 2581 / NBRC 15536 / NCIMB 2198 / 1H9</strain>
    </source>
</reference>
<evidence type="ECO:0000313" key="2">
    <source>
        <dbReference type="EMBL" id="WPU46535.1"/>
    </source>
</evidence>
<sequence length="140" mass="15822">MTNEENWYRQLLLELEERLPPSNPSPAAEVRATRHIKSWYALSALGNALAQERGWPLVGMEAIDFAIISKYAWFLPQVRALPAASKWLALHEDLNRLAIDPLAIEVWSARYPSEAEVDLLDWTANPSGLPPVEDRGPLHE</sequence>
<dbReference type="Proteomes" id="UP000008707">
    <property type="component" value="Chromosome"/>
</dbReference>
<dbReference type="EMBL" id="FN869568">
    <property type="protein sequence ID" value="SJK83870.1"/>
    <property type="molecule type" value="Genomic_DNA"/>
</dbReference>
<dbReference type="EMBL" id="CP139472">
    <property type="protein sequence ID" value="WPU46535.1"/>
    <property type="molecule type" value="Genomic_DNA"/>
</dbReference>
<gene>
    <name evidence="1" type="ORF">HELO_4067B</name>
    <name evidence="2" type="ORF">SR933_14940</name>
</gene>
<evidence type="ECO:0000313" key="4">
    <source>
        <dbReference type="Proteomes" id="UP001322512"/>
    </source>
</evidence>
<dbReference type="Proteomes" id="UP001322512">
    <property type="component" value="Chromosome"/>
</dbReference>
<name>A0A1R4A4H9_HALED</name>
<keyword evidence="4" id="KW-1185">Reference proteome</keyword>
<dbReference type="AlphaFoldDB" id="A0A1R4A4H9"/>